<keyword evidence="6 7" id="KW-0949">S-adenosyl-L-methionine</keyword>
<dbReference type="EMBL" id="CP106753">
    <property type="protein sequence ID" value="UXY14011.1"/>
    <property type="molecule type" value="Genomic_DNA"/>
</dbReference>
<dbReference type="Pfam" id="PF01135">
    <property type="entry name" value="PCMT"/>
    <property type="match status" value="1"/>
</dbReference>
<evidence type="ECO:0000256" key="4">
    <source>
        <dbReference type="ARBA" id="ARBA00022603"/>
    </source>
</evidence>
<dbReference type="InterPro" id="IPR000682">
    <property type="entry name" value="PCMT"/>
</dbReference>
<evidence type="ECO:0000256" key="2">
    <source>
        <dbReference type="ARBA" id="ARBA00005369"/>
    </source>
</evidence>
<dbReference type="PANTHER" id="PTHR11579">
    <property type="entry name" value="PROTEIN-L-ISOASPARTATE O-METHYLTRANSFERASE"/>
    <property type="match status" value="1"/>
</dbReference>
<keyword evidence="9" id="KW-1185">Reference proteome</keyword>
<keyword evidence="5 7" id="KW-0808">Transferase</keyword>
<dbReference type="PANTHER" id="PTHR11579:SF0">
    <property type="entry name" value="PROTEIN-L-ISOASPARTATE(D-ASPARTATE) O-METHYLTRANSFERASE"/>
    <property type="match status" value="1"/>
</dbReference>
<dbReference type="CDD" id="cd02440">
    <property type="entry name" value="AdoMet_MTases"/>
    <property type="match status" value="1"/>
</dbReference>
<evidence type="ECO:0000256" key="3">
    <source>
        <dbReference type="ARBA" id="ARBA00022490"/>
    </source>
</evidence>
<gene>
    <name evidence="7" type="primary">pcm</name>
    <name evidence="8" type="ORF">N8I74_11825</name>
</gene>
<dbReference type="SUPFAM" id="SSF53335">
    <property type="entry name" value="S-adenosyl-L-methionine-dependent methyltransferases"/>
    <property type="match status" value="1"/>
</dbReference>
<evidence type="ECO:0000256" key="1">
    <source>
        <dbReference type="ARBA" id="ARBA00004496"/>
    </source>
</evidence>
<name>A0ABY6DI60_9NEIS</name>
<proteinExistence type="inferred from homology"/>
<dbReference type="Gene3D" id="3.40.50.150">
    <property type="entry name" value="Vaccinia Virus protein VP39"/>
    <property type="match status" value="1"/>
</dbReference>
<organism evidence="8 9">
    <name type="scientific">Chitiniphilus purpureus</name>
    <dbReference type="NCBI Taxonomy" id="2981137"/>
    <lineage>
        <taxon>Bacteria</taxon>
        <taxon>Pseudomonadati</taxon>
        <taxon>Pseudomonadota</taxon>
        <taxon>Betaproteobacteria</taxon>
        <taxon>Neisseriales</taxon>
        <taxon>Chitinibacteraceae</taxon>
        <taxon>Chitiniphilus</taxon>
    </lineage>
</organism>
<protein>
    <recommendedName>
        <fullName evidence="7">Protein-L-isoaspartate O-methyltransferase</fullName>
        <ecNumber evidence="7">2.1.1.77</ecNumber>
    </recommendedName>
    <alternativeName>
        <fullName evidence="7">L-isoaspartyl protein carboxyl methyltransferase</fullName>
    </alternativeName>
    <alternativeName>
        <fullName evidence="7">Protein L-isoaspartyl methyltransferase</fullName>
    </alternativeName>
    <alternativeName>
        <fullName evidence="7">Protein-beta-aspartate methyltransferase</fullName>
        <shortName evidence="7">PIMT</shortName>
    </alternativeName>
</protein>
<evidence type="ECO:0000313" key="8">
    <source>
        <dbReference type="EMBL" id="UXY14011.1"/>
    </source>
</evidence>
<comment type="function">
    <text evidence="7">Catalyzes the methyl esterification of L-isoaspartyl residues in peptides and proteins that result from spontaneous decomposition of normal L-aspartyl and L-asparaginyl residues. It plays a role in the repair and/or degradation of damaged proteins.</text>
</comment>
<dbReference type="GO" id="GO:0004719">
    <property type="term" value="F:protein-L-isoaspartate (D-aspartate) O-methyltransferase activity"/>
    <property type="evidence" value="ECO:0007669"/>
    <property type="project" value="UniProtKB-EC"/>
</dbReference>
<reference evidence="8" key="1">
    <citation type="submission" date="2022-10" db="EMBL/GenBank/DDBJ databases">
        <title>Chitiniphilus purpureus sp. nov., a novel chitin-degrading bacterium isolated from crawfish pond sediment.</title>
        <authorList>
            <person name="Li K."/>
        </authorList>
    </citation>
    <scope>NUCLEOTIDE SEQUENCE</scope>
    <source>
        <strain evidence="8">CD1</strain>
    </source>
</reference>
<dbReference type="NCBIfam" id="TIGR00080">
    <property type="entry name" value="pimt"/>
    <property type="match status" value="1"/>
</dbReference>
<accession>A0ABY6DI60</accession>
<evidence type="ECO:0000256" key="5">
    <source>
        <dbReference type="ARBA" id="ARBA00022679"/>
    </source>
</evidence>
<dbReference type="EC" id="2.1.1.77" evidence="7"/>
<feature type="active site" evidence="7">
    <location>
        <position position="74"/>
    </location>
</feature>
<keyword evidence="3 7" id="KW-0963">Cytoplasm</keyword>
<dbReference type="Proteomes" id="UP001061302">
    <property type="component" value="Chromosome"/>
</dbReference>
<evidence type="ECO:0000256" key="7">
    <source>
        <dbReference type="HAMAP-Rule" id="MF_00090"/>
    </source>
</evidence>
<sequence>MAVRLNFNVPEHSGMTSARTRARLAERLRASGIADEALLGVMAEVPRHAFVDQALAHRAYDDVSLPIGYSQTISQPYIVARMTELVLGASGRQKVLEIGTGCGYQTTVLAQFFHTVHSIERVGGLARAARERLAGLGVRNVRLRHGDGSQGWANAAPFDAIMITAAAPILPEALIGQLAVGGRLVFPVGVAEQELRMIERTADGCLETRLEKVRFVPLLPGVA</sequence>
<dbReference type="HAMAP" id="MF_00090">
    <property type="entry name" value="PIMT"/>
    <property type="match status" value="1"/>
</dbReference>
<dbReference type="PROSITE" id="PS01279">
    <property type="entry name" value="PCMT"/>
    <property type="match status" value="1"/>
</dbReference>
<keyword evidence="4 7" id="KW-0489">Methyltransferase</keyword>
<dbReference type="InterPro" id="IPR029063">
    <property type="entry name" value="SAM-dependent_MTases_sf"/>
</dbReference>
<dbReference type="NCBIfam" id="NF001453">
    <property type="entry name" value="PRK00312.1"/>
    <property type="match status" value="1"/>
</dbReference>
<evidence type="ECO:0000256" key="6">
    <source>
        <dbReference type="ARBA" id="ARBA00022691"/>
    </source>
</evidence>
<comment type="subcellular location">
    <subcellularLocation>
        <location evidence="1 7">Cytoplasm</location>
    </subcellularLocation>
</comment>
<dbReference type="GO" id="GO:0032259">
    <property type="term" value="P:methylation"/>
    <property type="evidence" value="ECO:0007669"/>
    <property type="project" value="UniProtKB-KW"/>
</dbReference>
<evidence type="ECO:0000313" key="9">
    <source>
        <dbReference type="Proteomes" id="UP001061302"/>
    </source>
</evidence>
<comment type="similarity">
    <text evidence="2 7">Belongs to the methyltransferase superfamily. L-isoaspartyl/D-aspartyl protein methyltransferase family.</text>
</comment>
<comment type="catalytic activity">
    <reaction evidence="7">
        <text>[protein]-L-isoaspartate + S-adenosyl-L-methionine = [protein]-L-isoaspartate alpha-methyl ester + S-adenosyl-L-homocysteine</text>
        <dbReference type="Rhea" id="RHEA:12705"/>
        <dbReference type="Rhea" id="RHEA-COMP:12143"/>
        <dbReference type="Rhea" id="RHEA-COMP:12144"/>
        <dbReference type="ChEBI" id="CHEBI:57856"/>
        <dbReference type="ChEBI" id="CHEBI:59789"/>
        <dbReference type="ChEBI" id="CHEBI:90596"/>
        <dbReference type="ChEBI" id="CHEBI:90598"/>
        <dbReference type="EC" id="2.1.1.77"/>
    </reaction>
</comment>